<reference evidence="14" key="1">
    <citation type="submission" date="2022-06" db="EMBL/GenBank/DDBJ databases">
        <authorList>
            <person name="Andreotti S."/>
            <person name="Wyler E."/>
        </authorList>
    </citation>
    <scope>NUCLEOTIDE SEQUENCE</scope>
</reference>
<dbReference type="GO" id="GO:0004415">
    <property type="term" value="F:hyalurononglucosaminidase activity"/>
    <property type="evidence" value="ECO:0007669"/>
    <property type="project" value="UniProtKB-UniRule"/>
</dbReference>
<dbReference type="InterPro" id="IPR013785">
    <property type="entry name" value="Aldolase_TIM"/>
</dbReference>
<keyword evidence="6" id="KW-0245">EGF-like domain</keyword>
<dbReference type="InterPro" id="IPR017853">
    <property type="entry name" value="GH"/>
</dbReference>
<dbReference type="PANTHER" id="PTHR11769">
    <property type="entry name" value="HYALURONIDASE"/>
    <property type="match status" value="1"/>
</dbReference>
<dbReference type="GO" id="GO:0005975">
    <property type="term" value="P:carbohydrate metabolic process"/>
    <property type="evidence" value="ECO:0007669"/>
    <property type="project" value="InterPro"/>
</dbReference>
<dbReference type="EMBL" id="CALSGD010000279">
    <property type="protein sequence ID" value="CAH6777747.1"/>
    <property type="molecule type" value="Genomic_DNA"/>
</dbReference>
<dbReference type="Proteomes" id="UP001152836">
    <property type="component" value="Unassembled WGS sequence"/>
</dbReference>
<keyword evidence="11" id="KW-0458">Lysosome</keyword>
<evidence type="ECO:0000256" key="2">
    <source>
        <dbReference type="ARBA" id="ARBA00004371"/>
    </source>
</evidence>
<keyword evidence="9" id="KW-1015">Disulfide bond</keyword>
<dbReference type="AlphaFoldDB" id="A0AAU9YR03"/>
<dbReference type="Gene3D" id="3.20.20.70">
    <property type="entry name" value="Aldolase class I"/>
    <property type="match status" value="1"/>
</dbReference>
<evidence type="ECO:0000256" key="12">
    <source>
        <dbReference type="ARBA" id="ARBA00023295"/>
    </source>
</evidence>
<comment type="subcellular location">
    <subcellularLocation>
        <location evidence="2">Lysosome</location>
    </subcellularLocation>
    <subcellularLocation>
        <location evidence="3">Secreted</location>
    </subcellularLocation>
</comment>
<keyword evidence="8 13" id="KW-0378">Hydrolase</keyword>
<evidence type="ECO:0000256" key="5">
    <source>
        <dbReference type="ARBA" id="ARBA00022525"/>
    </source>
</evidence>
<evidence type="ECO:0000256" key="1">
    <source>
        <dbReference type="ARBA" id="ARBA00000251"/>
    </source>
</evidence>
<evidence type="ECO:0000256" key="13">
    <source>
        <dbReference type="RuleBase" id="RU610713"/>
    </source>
</evidence>
<dbReference type="GO" id="GO:0005764">
    <property type="term" value="C:lysosome"/>
    <property type="evidence" value="ECO:0007669"/>
    <property type="project" value="UniProtKB-SubCell"/>
</dbReference>
<accession>A0AAU9YR03</accession>
<dbReference type="EC" id="3.2.1.35" evidence="13"/>
<dbReference type="InterPro" id="IPR018155">
    <property type="entry name" value="Hyaluronidase"/>
</dbReference>
<evidence type="ECO:0000256" key="7">
    <source>
        <dbReference type="ARBA" id="ARBA00022729"/>
    </source>
</evidence>
<evidence type="ECO:0000256" key="3">
    <source>
        <dbReference type="ARBA" id="ARBA00004613"/>
    </source>
</evidence>
<comment type="similarity">
    <text evidence="4 13">Belongs to the glycosyl hydrolase 56 family.</text>
</comment>
<comment type="caution">
    <text evidence="14">The sequence shown here is derived from an EMBL/GenBank/DDBJ whole genome shotgun (WGS) entry which is preliminary data.</text>
</comment>
<dbReference type="PANTHER" id="PTHR11769:SF23">
    <property type="entry name" value="HYALURONIDASE-1"/>
    <property type="match status" value="1"/>
</dbReference>
<protein>
    <recommendedName>
        <fullName evidence="13">Hyaluronidase</fullName>
        <ecNumber evidence="13">3.2.1.35</ecNumber>
    </recommendedName>
</protein>
<dbReference type="GO" id="GO:0031410">
    <property type="term" value="C:cytoplasmic vesicle"/>
    <property type="evidence" value="ECO:0007669"/>
    <property type="project" value="TreeGrafter"/>
</dbReference>
<evidence type="ECO:0000313" key="15">
    <source>
        <dbReference type="Proteomes" id="UP001152836"/>
    </source>
</evidence>
<keyword evidence="5" id="KW-0964">Secreted</keyword>
<evidence type="ECO:0000256" key="4">
    <source>
        <dbReference type="ARBA" id="ARBA00008871"/>
    </source>
</evidence>
<comment type="catalytic activity">
    <reaction evidence="1 13">
        <text>Random hydrolysis of (1-&gt;4)-linkages between N-acetyl-beta-D-glucosamine and D-glucuronate residues in hyaluronate.</text>
        <dbReference type="EC" id="3.2.1.35"/>
    </reaction>
</comment>
<evidence type="ECO:0000256" key="11">
    <source>
        <dbReference type="ARBA" id="ARBA00023228"/>
    </source>
</evidence>
<evidence type="ECO:0000256" key="6">
    <source>
        <dbReference type="ARBA" id="ARBA00022536"/>
    </source>
</evidence>
<dbReference type="GO" id="GO:0030214">
    <property type="term" value="P:hyaluronan catabolic process"/>
    <property type="evidence" value="ECO:0007669"/>
    <property type="project" value="TreeGrafter"/>
</dbReference>
<sequence>MGTGKAQLYVRHRVQEAFRVATASRDPNVPILPYVQIFYEMTNHLLPLEELEHSIGESAAQGAAGVVVWVSSGNTTTKESCQTIKEYMDSTLGPFILNVTSAAVLCSEALCSGHGRCARRPSYPEALLTLDPASFSIQLTHDGRSPSLKGTLSLKDQAQMAVKFKCRCYGGWYGKRCEKQGM</sequence>
<evidence type="ECO:0000256" key="8">
    <source>
        <dbReference type="ARBA" id="ARBA00022801"/>
    </source>
</evidence>
<dbReference type="Pfam" id="PF01630">
    <property type="entry name" value="Glyco_hydro_56"/>
    <property type="match status" value="1"/>
</dbReference>
<proteinExistence type="inferred from homology"/>
<evidence type="ECO:0000256" key="10">
    <source>
        <dbReference type="ARBA" id="ARBA00023180"/>
    </source>
</evidence>
<keyword evidence="12 13" id="KW-0326">Glycosidase</keyword>
<keyword evidence="7" id="KW-0732">Signal</keyword>
<dbReference type="GO" id="GO:0005576">
    <property type="term" value="C:extracellular region"/>
    <property type="evidence" value="ECO:0007669"/>
    <property type="project" value="UniProtKB-SubCell"/>
</dbReference>
<keyword evidence="15" id="KW-1185">Reference proteome</keyword>
<dbReference type="SUPFAM" id="SSF51445">
    <property type="entry name" value="(Trans)glycosidases"/>
    <property type="match status" value="1"/>
</dbReference>
<name>A0AAU9YR03_PHORO</name>
<gene>
    <name evidence="14" type="primary">Hyal1</name>
    <name evidence="14" type="ORF">PHOROB_LOCUS1604</name>
</gene>
<evidence type="ECO:0000313" key="14">
    <source>
        <dbReference type="EMBL" id="CAH6777747.1"/>
    </source>
</evidence>
<organism evidence="14 15">
    <name type="scientific">Phodopus roborovskii</name>
    <name type="common">Roborovski's desert hamster</name>
    <name type="synonym">Cricetulus roborovskii</name>
    <dbReference type="NCBI Taxonomy" id="109678"/>
    <lineage>
        <taxon>Eukaryota</taxon>
        <taxon>Metazoa</taxon>
        <taxon>Chordata</taxon>
        <taxon>Craniata</taxon>
        <taxon>Vertebrata</taxon>
        <taxon>Euteleostomi</taxon>
        <taxon>Mammalia</taxon>
        <taxon>Eutheria</taxon>
        <taxon>Euarchontoglires</taxon>
        <taxon>Glires</taxon>
        <taxon>Rodentia</taxon>
        <taxon>Myomorpha</taxon>
        <taxon>Muroidea</taxon>
        <taxon>Cricetidae</taxon>
        <taxon>Cricetinae</taxon>
        <taxon>Phodopus</taxon>
    </lineage>
</organism>
<evidence type="ECO:0000256" key="9">
    <source>
        <dbReference type="ARBA" id="ARBA00023157"/>
    </source>
</evidence>
<keyword evidence="10" id="KW-0325">Glycoprotein</keyword>